<dbReference type="AlphaFoldDB" id="A0A7C3KB46"/>
<evidence type="ECO:0000256" key="2">
    <source>
        <dbReference type="SAM" id="MobiDB-lite"/>
    </source>
</evidence>
<sequence>MSNSEPTSDRFRSATEFPKSITHLDLGAANEVYLELRASLVHSNRSRAQLSRWNQDYRQSNLQLRHQVERMQSLVGELEQGKRALAQEQQQVVTALTSEIKSLSTQLDRLSDAFGSVEDLTDPSTGQWNFFAFPNRLFQFLGAVKSIVLFWREEKELPPATNNSPPQIISSNNQTDSTERLDQPQMYDDPASQGRSLLDR</sequence>
<feature type="compositionally biased region" description="Low complexity" evidence="2">
    <location>
        <begin position="162"/>
        <end position="174"/>
    </location>
</feature>
<accession>A0A7C3KB46</accession>
<name>A0A7C3KB46_9CYAN</name>
<feature type="region of interest" description="Disordered" evidence="2">
    <location>
        <begin position="157"/>
        <end position="200"/>
    </location>
</feature>
<dbReference type="EMBL" id="DSRU01000042">
    <property type="protein sequence ID" value="HFM96729.1"/>
    <property type="molecule type" value="Genomic_DNA"/>
</dbReference>
<evidence type="ECO:0000313" key="3">
    <source>
        <dbReference type="EMBL" id="HFM96729.1"/>
    </source>
</evidence>
<reference evidence="3" key="1">
    <citation type="journal article" date="2020" name="mSystems">
        <title>Genome- and Community-Level Interaction Insights into Carbon Utilization and Element Cycling Functions of Hydrothermarchaeota in Hydrothermal Sediment.</title>
        <authorList>
            <person name="Zhou Z."/>
            <person name="Liu Y."/>
            <person name="Xu W."/>
            <person name="Pan J."/>
            <person name="Luo Z.H."/>
            <person name="Li M."/>
        </authorList>
    </citation>
    <scope>NUCLEOTIDE SEQUENCE [LARGE SCALE GENOMIC DNA]</scope>
    <source>
        <strain evidence="3">SpSt-418</strain>
    </source>
</reference>
<evidence type="ECO:0000256" key="1">
    <source>
        <dbReference type="SAM" id="Coils"/>
    </source>
</evidence>
<protein>
    <submittedName>
        <fullName evidence="3">Uncharacterized protein</fullName>
    </submittedName>
</protein>
<keyword evidence="1" id="KW-0175">Coiled coil</keyword>
<organism evidence="3">
    <name type="scientific">Oscillatoriales cyanobacterium SpSt-418</name>
    <dbReference type="NCBI Taxonomy" id="2282169"/>
    <lineage>
        <taxon>Bacteria</taxon>
        <taxon>Bacillati</taxon>
        <taxon>Cyanobacteriota</taxon>
        <taxon>Cyanophyceae</taxon>
        <taxon>Oscillatoriophycideae</taxon>
        <taxon>Oscillatoriales</taxon>
    </lineage>
</organism>
<feature type="coiled-coil region" evidence="1">
    <location>
        <begin position="71"/>
        <end position="113"/>
    </location>
</feature>
<proteinExistence type="predicted"/>
<gene>
    <name evidence="3" type="ORF">ENR64_02995</name>
</gene>
<comment type="caution">
    <text evidence="3">The sequence shown here is derived from an EMBL/GenBank/DDBJ whole genome shotgun (WGS) entry which is preliminary data.</text>
</comment>